<dbReference type="InterPro" id="IPR027417">
    <property type="entry name" value="P-loop_NTPase"/>
</dbReference>
<organism evidence="1 2">
    <name type="scientific">Galerina marginata (strain CBS 339.88)</name>
    <dbReference type="NCBI Taxonomy" id="685588"/>
    <lineage>
        <taxon>Eukaryota</taxon>
        <taxon>Fungi</taxon>
        <taxon>Dikarya</taxon>
        <taxon>Basidiomycota</taxon>
        <taxon>Agaricomycotina</taxon>
        <taxon>Agaricomycetes</taxon>
        <taxon>Agaricomycetidae</taxon>
        <taxon>Agaricales</taxon>
        <taxon>Agaricineae</taxon>
        <taxon>Strophariaceae</taxon>
        <taxon>Galerina</taxon>
    </lineage>
</organism>
<accession>A0A067TMR8</accession>
<sequence>MANLDLTARSSPLLGDGQGHYRIHITGNSGAGKSTTGIALARLLEVPYISMDQIMWQPGWVEAPPEEFRAKLRAAMDENPRGWVADGNYEKRGGLMAYEESTDVIWLDPPLILYFPRLVLRTFLRLLRIGEPCSPGCAERFSEVFFSKESIIWWCLSNHWNNRRRNQAKMDDTGLKSGRIVEERRMRRFGGWGGELKKWLKDVEDMVKSTKKGN</sequence>
<proteinExistence type="predicted"/>
<dbReference type="HOGENOM" id="CLU_092618_1_1_1"/>
<evidence type="ECO:0000313" key="1">
    <source>
        <dbReference type="EMBL" id="KDR84490.1"/>
    </source>
</evidence>
<dbReference type="PANTHER" id="PTHR37816:SF1">
    <property type="entry name" value="TOXIN"/>
    <property type="match status" value="1"/>
</dbReference>
<dbReference type="InterPro" id="IPR052922">
    <property type="entry name" value="Cytidylate_Kinase-2"/>
</dbReference>
<protein>
    <recommendedName>
        <fullName evidence="3">Adenylate kinase</fullName>
    </recommendedName>
</protein>
<dbReference type="OrthoDB" id="65590at2759"/>
<evidence type="ECO:0008006" key="3">
    <source>
        <dbReference type="Google" id="ProtNLM"/>
    </source>
</evidence>
<name>A0A067TMR8_GALM3</name>
<dbReference type="PANTHER" id="PTHR37816">
    <property type="entry name" value="YALI0E33011P"/>
    <property type="match status" value="1"/>
</dbReference>
<evidence type="ECO:0000313" key="2">
    <source>
        <dbReference type="Proteomes" id="UP000027222"/>
    </source>
</evidence>
<dbReference type="EMBL" id="KL142368">
    <property type="protein sequence ID" value="KDR84490.1"/>
    <property type="molecule type" value="Genomic_DNA"/>
</dbReference>
<dbReference type="SUPFAM" id="SSF52540">
    <property type="entry name" value="P-loop containing nucleoside triphosphate hydrolases"/>
    <property type="match status" value="1"/>
</dbReference>
<dbReference type="Gene3D" id="3.40.50.300">
    <property type="entry name" value="P-loop containing nucleotide triphosphate hydrolases"/>
    <property type="match status" value="1"/>
</dbReference>
<dbReference type="Proteomes" id="UP000027222">
    <property type="component" value="Unassembled WGS sequence"/>
</dbReference>
<gene>
    <name evidence="1" type="ORF">GALMADRAFT_237375</name>
</gene>
<reference evidence="2" key="1">
    <citation type="journal article" date="2014" name="Proc. Natl. Acad. Sci. U.S.A.">
        <title>Extensive sampling of basidiomycete genomes demonstrates inadequacy of the white-rot/brown-rot paradigm for wood decay fungi.</title>
        <authorList>
            <person name="Riley R."/>
            <person name="Salamov A.A."/>
            <person name="Brown D.W."/>
            <person name="Nagy L.G."/>
            <person name="Floudas D."/>
            <person name="Held B.W."/>
            <person name="Levasseur A."/>
            <person name="Lombard V."/>
            <person name="Morin E."/>
            <person name="Otillar R."/>
            <person name="Lindquist E.A."/>
            <person name="Sun H."/>
            <person name="LaButti K.M."/>
            <person name="Schmutz J."/>
            <person name="Jabbour D."/>
            <person name="Luo H."/>
            <person name="Baker S.E."/>
            <person name="Pisabarro A.G."/>
            <person name="Walton J.D."/>
            <person name="Blanchette R.A."/>
            <person name="Henrissat B."/>
            <person name="Martin F."/>
            <person name="Cullen D."/>
            <person name="Hibbett D.S."/>
            <person name="Grigoriev I.V."/>
        </authorList>
    </citation>
    <scope>NUCLEOTIDE SEQUENCE [LARGE SCALE GENOMIC DNA]</scope>
    <source>
        <strain evidence="2">CBS 339.88</strain>
    </source>
</reference>
<dbReference type="AlphaFoldDB" id="A0A067TMR8"/>
<keyword evidence="2" id="KW-1185">Reference proteome</keyword>